<dbReference type="Proteomes" id="UP000654947">
    <property type="component" value="Unassembled WGS sequence"/>
</dbReference>
<accession>A0A918X7N1</accession>
<evidence type="ECO:0000313" key="2">
    <source>
        <dbReference type="EMBL" id="GHD17129.1"/>
    </source>
</evidence>
<sequence length="117" mass="13251">MDLRAQEFNDFIHTRPRLSIFSLLAPAEWVEFSFVRDHAGLSDSALSKHISAMETAGYAEVRKGTEAKRRRTWVRLTDRGRASLDSHLGALEQIIAESRGRTDTDVVPLNREEGEEP</sequence>
<protein>
    <recommendedName>
        <fullName evidence="1">Winged helix DNA-binding domain-containing protein</fullName>
    </recommendedName>
</protein>
<dbReference type="SUPFAM" id="SSF46785">
    <property type="entry name" value="Winged helix' DNA-binding domain"/>
    <property type="match status" value="1"/>
</dbReference>
<reference evidence="2 3" key="1">
    <citation type="journal article" date="2014" name="Int. J. Syst. Evol. Microbiol.">
        <title>Complete genome sequence of Corynebacterium casei LMG S-19264T (=DSM 44701T), isolated from a smear-ripened cheese.</title>
        <authorList>
            <consortium name="US DOE Joint Genome Institute (JGI-PGF)"/>
            <person name="Walter F."/>
            <person name="Albersmeier A."/>
            <person name="Kalinowski J."/>
            <person name="Ruckert C."/>
        </authorList>
    </citation>
    <scope>NUCLEOTIDE SEQUENCE [LARGE SCALE GENOMIC DNA]</scope>
    <source>
        <strain evidence="2 3">KCTC 19473</strain>
    </source>
</reference>
<gene>
    <name evidence="2" type="ORF">GCM10007147_05960</name>
</gene>
<dbReference type="EMBL" id="BMXL01000002">
    <property type="protein sequence ID" value="GHD17129.1"/>
    <property type="molecule type" value="Genomic_DNA"/>
</dbReference>
<dbReference type="InterPro" id="IPR027395">
    <property type="entry name" value="WH_DNA-bd_dom"/>
</dbReference>
<dbReference type="Pfam" id="PF13601">
    <property type="entry name" value="HTH_34"/>
    <property type="match status" value="1"/>
</dbReference>
<dbReference type="Gene3D" id="1.10.10.10">
    <property type="entry name" value="Winged helix-like DNA-binding domain superfamily/Winged helix DNA-binding domain"/>
    <property type="match status" value="1"/>
</dbReference>
<dbReference type="RefSeq" id="WP_017574720.1">
    <property type="nucleotide sequence ID" value="NZ_BMXL01000002.1"/>
</dbReference>
<organism evidence="2 3">
    <name type="scientific">Nocardiopsis kunsanensis</name>
    <dbReference type="NCBI Taxonomy" id="141693"/>
    <lineage>
        <taxon>Bacteria</taxon>
        <taxon>Bacillati</taxon>
        <taxon>Actinomycetota</taxon>
        <taxon>Actinomycetes</taxon>
        <taxon>Streptosporangiales</taxon>
        <taxon>Nocardiopsidaceae</taxon>
        <taxon>Nocardiopsis</taxon>
    </lineage>
</organism>
<dbReference type="AlphaFoldDB" id="A0A918X7N1"/>
<name>A0A918X7N1_9ACTN</name>
<dbReference type="PANTHER" id="PTHR37318">
    <property type="entry name" value="BSL7504 PROTEIN"/>
    <property type="match status" value="1"/>
</dbReference>
<keyword evidence="3" id="KW-1185">Reference proteome</keyword>
<evidence type="ECO:0000259" key="1">
    <source>
        <dbReference type="Pfam" id="PF13601"/>
    </source>
</evidence>
<evidence type="ECO:0000313" key="3">
    <source>
        <dbReference type="Proteomes" id="UP000654947"/>
    </source>
</evidence>
<feature type="domain" description="Winged helix DNA-binding" evidence="1">
    <location>
        <begin position="17"/>
        <end position="95"/>
    </location>
</feature>
<comment type="caution">
    <text evidence="2">The sequence shown here is derived from an EMBL/GenBank/DDBJ whole genome shotgun (WGS) entry which is preliminary data.</text>
</comment>
<dbReference type="InterPro" id="IPR036390">
    <property type="entry name" value="WH_DNA-bd_sf"/>
</dbReference>
<dbReference type="PANTHER" id="PTHR37318:SF1">
    <property type="entry name" value="BSL7504 PROTEIN"/>
    <property type="match status" value="1"/>
</dbReference>
<dbReference type="InterPro" id="IPR036388">
    <property type="entry name" value="WH-like_DNA-bd_sf"/>
</dbReference>
<proteinExistence type="predicted"/>